<reference evidence="3" key="1">
    <citation type="submission" date="2018-05" db="EMBL/GenBank/DDBJ databases">
        <authorList>
            <person name="Lanie J.A."/>
            <person name="Ng W.-L."/>
            <person name="Kazmierczak K.M."/>
            <person name="Andrzejewski T.M."/>
            <person name="Davidsen T.M."/>
            <person name="Wayne K.J."/>
            <person name="Tettelin H."/>
            <person name="Glass J.I."/>
            <person name="Rusch D."/>
            <person name="Podicherti R."/>
            <person name="Tsui H.-C.T."/>
            <person name="Winkler M.E."/>
        </authorList>
    </citation>
    <scope>NUCLEOTIDE SEQUENCE</scope>
</reference>
<feature type="transmembrane region" description="Helical" evidence="1">
    <location>
        <begin position="148"/>
        <end position="170"/>
    </location>
</feature>
<dbReference type="SUPFAM" id="SSF103481">
    <property type="entry name" value="Multidrug resistance efflux transporter EmrE"/>
    <property type="match status" value="1"/>
</dbReference>
<dbReference type="AlphaFoldDB" id="A0A381ZYE5"/>
<dbReference type="GO" id="GO:0016020">
    <property type="term" value="C:membrane"/>
    <property type="evidence" value="ECO:0007669"/>
    <property type="project" value="InterPro"/>
</dbReference>
<dbReference type="InterPro" id="IPR000620">
    <property type="entry name" value="EamA_dom"/>
</dbReference>
<evidence type="ECO:0000313" key="3">
    <source>
        <dbReference type="EMBL" id="SVA94286.1"/>
    </source>
</evidence>
<feature type="transmembrane region" description="Helical" evidence="1">
    <location>
        <begin position="103"/>
        <end position="136"/>
    </location>
</feature>
<keyword evidence="1" id="KW-0812">Transmembrane</keyword>
<dbReference type="Gene3D" id="1.10.3730.20">
    <property type="match status" value="1"/>
</dbReference>
<name>A0A381ZYE5_9ZZZZ</name>
<feature type="transmembrane region" description="Helical" evidence="1">
    <location>
        <begin position="214"/>
        <end position="236"/>
    </location>
</feature>
<feature type="transmembrane region" description="Helical" evidence="1">
    <location>
        <begin position="36"/>
        <end position="53"/>
    </location>
</feature>
<evidence type="ECO:0000256" key="1">
    <source>
        <dbReference type="SAM" id="Phobius"/>
    </source>
</evidence>
<feature type="transmembrane region" description="Helical" evidence="1">
    <location>
        <begin position="242"/>
        <end position="263"/>
    </location>
</feature>
<evidence type="ECO:0000259" key="2">
    <source>
        <dbReference type="Pfam" id="PF00892"/>
    </source>
</evidence>
<protein>
    <recommendedName>
        <fullName evidence="2">EamA domain-containing protein</fullName>
    </recommendedName>
</protein>
<dbReference type="EMBL" id="UINC01023166">
    <property type="protein sequence ID" value="SVA94286.1"/>
    <property type="molecule type" value="Genomic_DNA"/>
</dbReference>
<proteinExistence type="predicted"/>
<accession>A0A381ZYE5</accession>
<feature type="transmembrane region" description="Helical" evidence="1">
    <location>
        <begin position="65"/>
        <end position="83"/>
    </location>
</feature>
<keyword evidence="1" id="KW-1133">Transmembrane helix</keyword>
<gene>
    <name evidence="3" type="ORF">METZ01_LOCUS147140</name>
</gene>
<dbReference type="Pfam" id="PF00892">
    <property type="entry name" value="EamA"/>
    <property type="match status" value="1"/>
</dbReference>
<feature type="domain" description="EamA" evidence="2">
    <location>
        <begin position="3"/>
        <end position="136"/>
    </location>
</feature>
<dbReference type="InterPro" id="IPR037185">
    <property type="entry name" value="EmrE-like"/>
</dbReference>
<feature type="transmembrane region" description="Helical" evidence="1">
    <location>
        <begin position="182"/>
        <end position="202"/>
    </location>
</feature>
<organism evidence="3">
    <name type="scientific">marine metagenome</name>
    <dbReference type="NCBI Taxonomy" id="408172"/>
    <lineage>
        <taxon>unclassified sequences</taxon>
        <taxon>metagenomes</taxon>
        <taxon>ecological metagenomes</taxon>
    </lineage>
</organism>
<keyword evidence="1" id="KW-0472">Membrane</keyword>
<sequence>MRSGILFALVSLAFAGFLDVSYKVFANRGLSRGCFLSAMGVVWLVLQAAVLAGTDQRLTLSSASWLFGLTAGVAVTLSNLAFIESMTVLNVSLSSTVYRLNTIGVMVLGLVFLGESVSLLNFAGIGLGIAAVLLLYQRTPGTDQETTSRAMLFFGIAVFASAARATFGVLTKAGLNAGADATSLLLIAALCWAVGGIVYALVWERDLRFTPKGLGYSLLTGLLVFGTVNSLIAALASADATLVIPIANLSFLVALSVGVCLRLEVLTREKTMAMVLAVFAIWALSASG</sequence>